<dbReference type="AlphaFoldDB" id="A0A120G6Q5"/>
<name>A0A120G6Q5_PSEFL</name>
<gene>
    <name evidence="1" type="ORF">PFLmoz3_04283</name>
</gene>
<comment type="caution">
    <text evidence="1">The sequence shown here is derived from an EMBL/GenBank/DDBJ whole genome shotgun (WGS) entry which is preliminary data.</text>
</comment>
<organism evidence="1 2">
    <name type="scientific">Pseudomonas fluorescens</name>
    <dbReference type="NCBI Taxonomy" id="294"/>
    <lineage>
        <taxon>Bacteria</taxon>
        <taxon>Pseudomonadati</taxon>
        <taxon>Pseudomonadota</taxon>
        <taxon>Gammaproteobacteria</taxon>
        <taxon>Pseudomonadales</taxon>
        <taxon>Pseudomonadaceae</taxon>
        <taxon>Pseudomonas</taxon>
    </lineage>
</organism>
<dbReference type="EMBL" id="LCYA01000105">
    <property type="protein sequence ID" value="KWV86084.1"/>
    <property type="molecule type" value="Genomic_DNA"/>
</dbReference>
<sequence>MIDQNNAWARAMPTRLTISKPKLVATLERIWLAINRPNSTISNLRRSTLRVSSITGSEVSDTIHA</sequence>
<reference evidence="1 2" key="1">
    <citation type="submission" date="2015-05" db="EMBL/GenBank/DDBJ databases">
        <title>A genomic and transcriptomic approach to investigate the blue pigment phenotype in Pseudomonas fluorescens.</title>
        <authorList>
            <person name="Andreani N.A."/>
            <person name="Cardazzo B."/>
        </authorList>
    </citation>
    <scope>NUCLEOTIDE SEQUENCE [LARGE SCALE GENOMIC DNA]</scope>
    <source>
        <strain evidence="1 2">Ps_22</strain>
    </source>
</reference>
<protein>
    <submittedName>
        <fullName evidence="1">Uncharacterized protein</fullName>
    </submittedName>
</protein>
<evidence type="ECO:0000313" key="1">
    <source>
        <dbReference type="EMBL" id="KWV86084.1"/>
    </source>
</evidence>
<dbReference type="Proteomes" id="UP000061348">
    <property type="component" value="Unassembled WGS sequence"/>
</dbReference>
<accession>A0A120G6Q5</accession>
<dbReference type="PATRIC" id="fig|294.194.peg.4759"/>
<proteinExistence type="predicted"/>
<evidence type="ECO:0000313" key="2">
    <source>
        <dbReference type="Proteomes" id="UP000061348"/>
    </source>
</evidence>